<dbReference type="EMBL" id="ONZI01000003">
    <property type="protein sequence ID" value="SPJ34200.1"/>
    <property type="molecule type" value="Genomic_DNA"/>
</dbReference>
<dbReference type="SUPFAM" id="SSF51569">
    <property type="entry name" value="Aldolase"/>
    <property type="match status" value="1"/>
</dbReference>
<dbReference type="GO" id="GO:0006782">
    <property type="term" value="P:protoporphyrinogen IX biosynthetic process"/>
    <property type="evidence" value="ECO:0007669"/>
    <property type="project" value="UniProtKB-UniPathway"/>
</dbReference>
<gene>
    <name evidence="10" type="primary">hemB_3</name>
    <name evidence="10" type="ORF">KSP9073_02233</name>
</gene>
<keyword evidence="7" id="KW-0627">Porphyrin biosynthesis</keyword>
<dbReference type="Pfam" id="PF00490">
    <property type="entry name" value="ALAD"/>
    <property type="match status" value="1"/>
</dbReference>
<dbReference type="RefSeq" id="WP_279310063.1">
    <property type="nucleotide sequence ID" value="NZ_ONZI01000003.1"/>
</dbReference>
<evidence type="ECO:0000256" key="7">
    <source>
        <dbReference type="ARBA" id="ARBA00023244"/>
    </source>
</evidence>
<dbReference type="AlphaFoldDB" id="A0A2R8CMS1"/>
<evidence type="ECO:0000256" key="2">
    <source>
        <dbReference type="ARBA" id="ARBA00008055"/>
    </source>
</evidence>
<evidence type="ECO:0000313" key="10">
    <source>
        <dbReference type="EMBL" id="SPJ34200.1"/>
    </source>
</evidence>
<dbReference type="Gene3D" id="3.20.20.70">
    <property type="entry name" value="Aldolase class I"/>
    <property type="match status" value="1"/>
</dbReference>
<keyword evidence="11" id="KW-1185">Reference proteome</keyword>
<dbReference type="GO" id="GO:0004655">
    <property type="term" value="F:porphobilinogen synthase activity"/>
    <property type="evidence" value="ECO:0007669"/>
    <property type="project" value="UniProtKB-EC"/>
</dbReference>
<dbReference type="EC" id="4.2.1.24" evidence="3"/>
<dbReference type="GO" id="GO:0046872">
    <property type="term" value="F:metal ion binding"/>
    <property type="evidence" value="ECO:0007669"/>
    <property type="project" value="InterPro"/>
</dbReference>
<accession>A0A2R8CMS1</accession>
<evidence type="ECO:0000313" key="11">
    <source>
        <dbReference type="Proteomes" id="UP000244934"/>
    </source>
</evidence>
<comment type="similarity">
    <text evidence="2">Belongs to the ALAD family.</text>
</comment>
<evidence type="ECO:0000256" key="4">
    <source>
        <dbReference type="ARBA" id="ARBA00020771"/>
    </source>
</evidence>
<dbReference type="InterPro" id="IPR001731">
    <property type="entry name" value="ALAD"/>
</dbReference>
<evidence type="ECO:0000256" key="5">
    <source>
        <dbReference type="ARBA" id="ARBA00023133"/>
    </source>
</evidence>
<keyword evidence="6 10" id="KW-0456">Lyase</keyword>
<dbReference type="Proteomes" id="UP000244934">
    <property type="component" value="Unassembled WGS sequence"/>
</dbReference>
<proteinExistence type="inferred from homology"/>
<evidence type="ECO:0000256" key="8">
    <source>
        <dbReference type="ARBA" id="ARBA00032837"/>
    </source>
</evidence>
<protein>
    <recommendedName>
        <fullName evidence="4">Delta-aminolevulinic acid dehydratase</fullName>
        <ecNumber evidence="3">4.2.1.24</ecNumber>
    </recommendedName>
    <alternativeName>
        <fullName evidence="8">Porphobilinogen synthase</fullName>
    </alternativeName>
</protein>
<evidence type="ECO:0000256" key="6">
    <source>
        <dbReference type="ARBA" id="ARBA00023239"/>
    </source>
</evidence>
<reference evidence="11" key="1">
    <citation type="submission" date="2018-03" db="EMBL/GenBank/DDBJ databases">
        <authorList>
            <person name="Navarro De La Torre S."/>
        </authorList>
    </citation>
    <scope>NUCLEOTIDE SEQUENCE [LARGE SCALE GENOMIC DNA]</scope>
    <source>
        <strain evidence="11">EAod3</strain>
    </source>
</reference>
<evidence type="ECO:0000256" key="1">
    <source>
        <dbReference type="ARBA" id="ARBA00004694"/>
    </source>
</evidence>
<dbReference type="UniPathway" id="UPA00251">
    <property type="reaction ID" value="UER00318"/>
</dbReference>
<comment type="catalytic activity">
    <reaction evidence="9">
        <text>2 5-aminolevulinate = porphobilinogen + 2 H2O + H(+)</text>
        <dbReference type="Rhea" id="RHEA:24064"/>
        <dbReference type="ChEBI" id="CHEBI:15377"/>
        <dbReference type="ChEBI" id="CHEBI:15378"/>
        <dbReference type="ChEBI" id="CHEBI:58126"/>
        <dbReference type="ChEBI" id="CHEBI:356416"/>
        <dbReference type="EC" id="4.2.1.24"/>
    </reaction>
</comment>
<sequence length="59" mass="6623">MFIQYECRHESAVDISEGADALMIKTGMFCPDVLYRVRQELRVSTFVYQASAGADAMVT</sequence>
<organism evidence="10 11">
    <name type="scientific">Kushneria phyllosphaerae</name>
    <dbReference type="NCBI Taxonomy" id="2100822"/>
    <lineage>
        <taxon>Bacteria</taxon>
        <taxon>Pseudomonadati</taxon>
        <taxon>Pseudomonadota</taxon>
        <taxon>Gammaproteobacteria</taxon>
        <taxon>Oceanospirillales</taxon>
        <taxon>Halomonadaceae</taxon>
        <taxon>Kushneria</taxon>
    </lineage>
</organism>
<evidence type="ECO:0000256" key="3">
    <source>
        <dbReference type="ARBA" id="ARBA00012053"/>
    </source>
</evidence>
<keyword evidence="5" id="KW-0350">Heme biosynthesis</keyword>
<evidence type="ECO:0000256" key="9">
    <source>
        <dbReference type="ARBA" id="ARBA00047651"/>
    </source>
</evidence>
<comment type="pathway">
    <text evidence="1">Porphyrin-containing compound metabolism; protoporphyrin-IX biosynthesis; coproporphyrinogen-III from 5-aminolevulinate: step 1/4.</text>
</comment>
<name>A0A2R8CMS1_9GAMM</name>
<dbReference type="InterPro" id="IPR013785">
    <property type="entry name" value="Aldolase_TIM"/>
</dbReference>